<feature type="domain" description="DUF7979" evidence="2">
    <location>
        <begin position="40"/>
        <end position="112"/>
    </location>
</feature>
<keyword evidence="1" id="KW-0472">Membrane</keyword>
<keyword evidence="1" id="KW-0812">Transmembrane</keyword>
<protein>
    <recommendedName>
        <fullName evidence="2">DUF7979 domain-containing protein</fullName>
    </recommendedName>
</protein>
<dbReference type="AlphaFoldDB" id="A0A1H3BA27"/>
<dbReference type="STRING" id="28442.SAMN05443574_1417"/>
<evidence type="ECO:0000259" key="2">
    <source>
        <dbReference type="Pfam" id="PF25934"/>
    </source>
</evidence>
<keyword evidence="1" id="KW-1133">Transmembrane helix</keyword>
<reference evidence="3 4" key="1">
    <citation type="submission" date="2016-10" db="EMBL/GenBank/DDBJ databases">
        <authorList>
            <person name="de Groot N.N."/>
        </authorList>
    </citation>
    <scope>NUCLEOTIDE SEQUENCE [LARGE SCALE GENOMIC DNA]</scope>
    <source>
        <strain evidence="3 4">DSM 3756</strain>
    </source>
</reference>
<evidence type="ECO:0000313" key="3">
    <source>
        <dbReference type="EMBL" id="SDX38645.1"/>
    </source>
</evidence>
<feature type="transmembrane region" description="Helical" evidence="1">
    <location>
        <begin position="12"/>
        <end position="29"/>
    </location>
</feature>
<dbReference type="RefSeq" id="WP_004516308.1">
    <property type="nucleotide sequence ID" value="NZ_FNOF01000041.1"/>
</dbReference>
<name>A0A1H3BA27_HALVA</name>
<dbReference type="Proteomes" id="UP000182573">
    <property type="component" value="Unassembled WGS sequence"/>
</dbReference>
<dbReference type="Pfam" id="PF25934">
    <property type="entry name" value="DUF7979"/>
    <property type="match status" value="1"/>
</dbReference>
<evidence type="ECO:0000313" key="4">
    <source>
        <dbReference type="Proteomes" id="UP000182573"/>
    </source>
</evidence>
<accession>A0A1H3BA27</accession>
<dbReference type="EMBL" id="FNOF01000041">
    <property type="protein sequence ID" value="SDX38645.1"/>
    <property type="molecule type" value="Genomic_DNA"/>
</dbReference>
<evidence type="ECO:0000256" key="1">
    <source>
        <dbReference type="SAM" id="Phobius"/>
    </source>
</evidence>
<feature type="transmembrane region" description="Helical" evidence="1">
    <location>
        <begin position="124"/>
        <end position="145"/>
    </location>
</feature>
<gene>
    <name evidence="3" type="ORF">SAMN05443574_1417</name>
</gene>
<sequence length="148" mass="16251">MSRPDNRKPAGGALIIAGFTIIVIGFILVPHPGEAAAIHEIERTVDADEVPQTKNVVPVSDLSPAAKSAFQETQASNGEHVIYGKESHPSEWRYSDDVGYYYIQSDGRIYEMTTRGASPQILDYIKISLFLFTGISLSGVGVRWLQQN</sequence>
<organism evidence="3 4">
    <name type="scientific">Haloarcula vallismortis</name>
    <name type="common">Halobacterium vallismortis</name>
    <dbReference type="NCBI Taxonomy" id="28442"/>
    <lineage>
        <taxon>Archaea</taxon>
        <taxon>Methanobacteriati</taxon>
        <taxon>Methanobacteriota</taxon>
        <taxon>Stenosarchaea group</taxon>
        <taxon>Halobacteria</taxon>
        <taxon>Halobacteriales</taxon>
        <taxon>Haloarculaceae</taxon>
        <taxon>Haloarcula</taxon>
    </lineage>
</organism>
<dbReference type="InterPro" id="IPR058285">
    <property type="entry name" value="DUF7979"/>
</dbReference>
<proteinExistence type="predicted"/>